<feature type="compositionally biased region" description="Polar residues" evidence="1">
    <location>
        <begin position="119"/>
        <end position="133"/>
    </location>
</feature>
<evidence type="ECO:0000313" key="2">
    <source>
        <dbReference type="EMBL" id="KAF2216407.1"/>
    </source>
</evidence>
<dbReference type="InterPro" id="IPR034443">
    <property type="entry name" value="PB1A10.08"/>
</dbReference>
<feature type="region of interest" description="Disordered" evidence="1">
    <location>
        <begin position="1"/>
        <end position="23"/>
    </location>
</feature>
<feature type="region of interest" description="Disordered" evidence="1">
    <location>
        <begin position="368"/>
        <end position="394"/>
    </location>
</feature>
<keyword evidence="3" id="KW-1185">Reference proteome</keyword>
<protein>
    <submittedName>
        <fullName evidence="2">Uncharacterized protein</fullName>
    </submittedName>
</protein>
<reference evidence="2" key="1">
    <citation type="journal article" date="2020" name="Stud. Mycol.">
        <title>101 Dothideomycetes genomes: a test case for predicting lifestyles and emergence of pathogens.</title>
        <authorList>
            <person name="Haridas S."/>
            <person name="Albert R."/>
            <person name="Binder M."/>
            <person name="Bloem J."/>
            <person name="Labutti K."/>
            <person name="Salamov A."/>
            <person name="Andreopoulos B."/>
            <person name="Baker S."/>
            <person name="Barry K."/>
            <person name="Bills G."/>
            <person name="Bluhm B."/>
            <person name="Cannon C."/>
            <person name="Castanera R."/>
            <person name="Culley D."/>
            <person name="Daum C."/>
            <person name="Ezra D."/>
            <person name="Gonzalez J."/>
            <person name="Henrissat B."/>
            <person name="Kuo A."/>
            <person name="Liang C."/>
            <person name="Lipzen A."/>
            <person name="Lutzoni F."/>
            <person name="Magnuson J."/>
            <person name="Mondo S."/>
            <person name="Nolan M."/>
            <person name="Ohm R."/>
            <person name="Pangilinan J."/>
            <person name="Park H.-J."/>
            <person name="Ramirez L."/>
            <person name="Alfaro M."/>
            <person name="Sun H."/>
            <person name="Tritt A."/>
            <person name="Yoshinaga Y."/>
            <person name="Zwiers L.-H."/>
            <person name="Turgeon B."/>
            <person name="Goodwin S."/>
            <person name="Spatafora J."/>
            <person name="Crous P."/>
            <person name="Grigoriev I."/>
        </authorList>
    </citation>
    <scope>NUCLEOTIDE SEQUENCE</scope>
    <source>
        <strain evidence="2">SCOH1-5</strain>
    </source>
</reference>
<evidence type="ECO:0000256" key="1">
    <source>
        <dbReference type="SAM" id="MobiDB-lite"/>
    </source>
</evidence>
<dbReference type="Proteomes" id="UP000799539">
    <property type="component" value="Unassembled WGS sequence"/>
</dbReference>
<dbReference type="PANTHER" id="PTHR42051:SF1">
    <property type="entry name" value="MEIOTICALLY UP-REGULATED PROTEIN PB1A10.08"/>
    <property type="match status" value="1"/>
</dbReference>
<dbReference type="OrthoDB" id="4181307at2759"/>
<dbReference type="AlphaFoldDB" id="A0A6A6FSH5"/>
<name>A0A6A6FSH5_9PEZI</name>
<proteinExistence type="predicted"/>
<gene>
    <name evidence="2" type="ORF">CERZMDRAFT_33122</name>
</gene>
<feature type="region of interest" description="Disordered" evidence="1">
    <location>
        <begin position="304"/>
        <end position="336"/>
    </location>
</feature>
<evidence type="ECO:0000313" key="3">
    <source>
        <dbReference type="Proteomes" id="UP000799539"/>
    </source>
</evidence>
<accession>A0A6A6FSH5</accession>
<feature type="compositionally biased region" description="Low complexity" evidence="1">
    <location>
        <begin position="314"/>
        <end position="324"/>
    </location>
</feature>
<dbReference type="EMBL" id="ML992664">
    <property type="protein sequence ID" value="KAF2216407.1"/>
    <property type="molecule type" value="Genomic_DNA"/>
</dbReference>
<organism evidence="2 3">
    <name type="scientific">Cercospora zeae-maydis SCOH1-5</name>
    <dbReference type="NCBI Taxonomy" id="717836"/>
    <lineage>
        <taxon>Eukaryota</taxon>
        <taxon>Fungi</taxon>
        <taxon>Dikarya</taxon>
        <taxon>Ascomycota</taxon>
        <taxon>Pezizomycotina</taxon>
        <taxon>Dothideomycetes</taxon>
        <taxon>Dothideomycetidae</taxon>
        <taxon>Mycosphaerellales</taxon>
        <taxon>Mycosphaerellaceae</taxon>
        <taxon>Cercospora</taxon>
    </lineage>
</organism>
<feature type="compositionally biased region" description="Low complexity" evidence="1">
    <location>
        <begin position="102"/>
        <end position="118"/>
    </location>
</feature>
<feature type="region of interest" description="Disordered" evidence="1">
    <location>
        <begin position="101"/>
        <end position="147"/>
    </location>
</feature>
<dbReference type="PANTHER" id="PTHR42051">
    <property type="entry name" value="MEIOTICALLY UP-REGULATED PROTEIN PB1A10.08"/>
    <property type="match status" value="1"/>
</dbReference>
<sequence length="394" mass="43110">MATKRSATVNIGRRNASAHDPNALPPAVAALLAVTAIPPRRPNRYRSNPATGRRISIEELISEWRNDESLKQAYGSPSSGALGILLEDSLDIDDDESVPNYLSARSASSDSMPSLDSDTQSVLSVGSPSTPGSLRSRRSITNFKKEKPRSLPASVDCALDHPLITAVDVEGDDDLLPPLSKQKRVVAKSKSSFKSNLTASLQSLKEAAVNSISSLGRTGAMPSLSRAAAPPMDDMLWSHPFLFPRFSSEVRPAYDGTPTKAQRRYLNPMPLTFEEQEVPFQEALHAPFLAEAVDEAPIIQMQTYNRGRKRPSPRRAAPNPSSEAGRALLGQVGGRQREVRENSNFLRVVVLEMNMRREGKLEQGRAKIWLPPRESSSMPERKGGVPQRWIGESA</sequence>